<evidence type="ECO:0000256" key="3">
    <source>
        <dbReference type="ARBA" id="ARBA00005349"/>
    </source>
</evidence>
<sequence length="392" mass="42857">MTVMIVGGGMAGATLALAISTLSQGKVPVELVEATPPFDRQHPGFDARAIALSEGTCQQLENIGIWQALAGCSTAIINIHVSDRGHAGFVNLQASDYRVPALGHVVELHEAGQRLFSLLQQAPGVRLHCPAKVVAVARTQTDATLTLDNGAQLTGQLLVAADGSHSRLAQSCGIQWQQQDYDQIAVIANVTTSQPHQGRAFERFTPYGPLALLPMSKSRSALVWCHAQHQQAQVDGWDEAEFRRQLQRAFGWRLGAFTHIGERRSYPLRLLTANRHIHHRLALVGNAAQTLHPIAGQGFNLGLRDVMSLAETVVDAVNNQQDPGGYAVLSRYQQRRQPDQHTTVAITDGLVRLFANSYFSLEIGRNLGLMAMNTLPMLRDTLARRTLGWVDR</sequence>
<dbReference type="InterPro" id="IPR010971">
    <property type="entry name" value="UbiH/COQ6"/>
</dbReference>
<dbReference type="Proteomes" id="UP000285648">
    <property type="component" value="Unassembled WGS sequence"/>
</dbReference>
<comment type="subunit">
    <text evidence="8">Component of the Ubi complex metabolon, which regroups five ubiquinone biosynthesis proteins (UbiE, UbiF, UbiG, UbiH and UbiI) and two accessory factors (UbiK and the lipid-binding protein UbiJ).</text>
</comment>
<comment type="cofactor">
    <cofactor evidence="1">
        <name>FAD</name>
        <dbReference type="ChEBI" id="CHEBI:57692"/>
    </cofactor>
</comment>
<evidence type="ECO:0000256" key="2">
    <source>
        <dbReference type="ARBA" id="ARBA00004749"/>
    </source>
</evidence>
<evidence type="ECO:0000256" key="7">
    <source>
        <dbReference type="ARBA" id="ARBA00023033"/>
    </source>
</evidence>
<dbReference type="SUPFAM" id="SSF51905">
    <property type="entry name" value="FAD/NAD(P)-binding domain"/>
    <property type="match status" value="1"/>
</dbReference>
<dbReference type="GO" id="GO:0008681">
    <property type="term" value="F:2-octaprenyl-6-methoxyphenol hydroxylase activity"/>
    <property type="evidence" value="ECO:0007669"/>
    <property type="project" value="InterPro"/>
</dbReference>
<dbReference type="PANTHER" id="PTHR43876:SF8">
    <property type="entry name" value="2-OCTAPRENYL-6-METHOXYPHENOL HYDROXYLASE"/>
    <property type="match status" value="1"/>
</dbReference>
<dbReference type="NCBIfam" id="TIGR01988">
    <property type="entry name" value="Ubi-OHases"/>
    <property type="match status" value="1"/>
</dbReference>
<keyword evidence="7" id="KW-0503">Monooxygenase</keyword>
<comment type="pathway">
    <text evidence="2">Cofactor biosynthesis; ubiquinone biosynthesis.</text>
</comment>
<accession>A0A421DP64</accession>
<dbReference type="GO" id="GO:0071949">
    <property type="term" value="F:FAD binding"/>
    <property type="evidence" value="ECO:0007669"/>
    <property type="project" value="InterPro"/>
</dbReference>
<evidence type="ECO:0000313" key="11">
    <source>
        <dbReference type="Proteomes" id="UP000285648"/>
    </source>
</evidence>
<dbReference type="InterPro" id="IPR011295">
    <property type="entry name" value="UbiH"/>
</dbReference>
<dbReference type="GO" id="GO:0110142">
    <property type="term" value="C:ubiquinone biosynthesis complex"/>
    <property type="evidence" value="ECO:0007669"/>
    <property type="project" value="UniProtKB-ARBA"/>
</dbReference>
<evidence type="ECO:0000313" key="10">
    <source>
        <dbReference type="EMBL" id="RLM24507.1"/>
    </source>
</evidence>
<evidence type="ECO:0000259" key="9">
    <source>
        <dbReference type="Pfam" id="PF01494"/>
    </source>
</evidence>
<dbReference type="InterPro" id="IPR051205">
    <property type="entry name" value="UbiH/COQ6_monooxygenase"/>
</dbReference>
<dbReference type="AlphaFoldDB" id="A0A421DP64"/>
<dbReference type="PANTHER" id="PTHR43876">
    <property type="entry name" value="UBIQUINONE BIOSYNTHESIS MONOOXYGENASE COQ6, MITOCHONDRIAL"/>
    <property type="match status" value="1"/>
</dbReference>
<gene>
    <name evidence="10" type="ORF">BIY29_08900</name>
</gene>
<evidence type="ECO:0000256" key="1">
    <source>
        <dbReference type="ARBA" id="ARBA00001974"/>
    </source>
</evidence>
<dbReference type="EMBL" id="MJLZ01000016">
    <property type="protein sequence ID" value="RLM24507.1"/>
    <property type="molecule type" value="Genomic_DNA"/>
</dbReference>
<feature type="domain" description="FAD-binding" evidence="9">
    <location>
        <begin position="2"/>
        <end position="340"/>
    </location>
</feature>
<dbReference type="RefSeq" id="WP_121574841.1">
    <property type="nucleotide sequence ID" value="NZ_MJLZ01000016.1"/>
</dbReference>
<keyword evidence="6" id="KW-0560">Oxidoreductase</keyword>
<dbReference type="InterPro" id="IPR036188">
    <property type="entry name" value="FAD/NAD-bd_sf"/>
</dbReference>
<proteinExistence type="inferred from homology"/>
<reference evidence="10 11" key="1">
    <citation type="submission" date="2016-09" db="EMBL/GenBank/DDBJ databases">
        <authorList>
            <person name="Doonan J."/>
            <person name="Pachebat J.A."/>
            <person name="Golyshin P.N."/>
            <person name="Denman S."/>
            <person name="Mcdonald J.E."/>
        </authorList>
    </citation>
    <scope>NUCLEOTIDE SEQUENCE [LARGE SCALE GENOMIC DNA]</scope>
    <source>
        <strain evidence="10 11">NCPPB 3934</strain>
    </source>
</reference>
<evidence type="ECO:0000256" key="4">
    <source>
        <dbReference type="ARBA" id="ARBA00022630"/>
    </source>
</evidence>
<dbReference type="NCBIfam" id="NF004356">
    <property type="entry name" value="PRK05732.1"/>
    <property type="match status" value="1"/>
</dbReference>
<dbReference type="OrthoDB" id="9769565at2"/>
<protein>
    <submittedName>
        <fullName evidence="10">2-octaprenyl-6-methoxyphenyl hydroxylase</fullName>
    </submittedName>
</protein>
<dbReference type="Pfam" id="PF01494">
    <property type="entry name" value="FAD_binding_3"/>
    <property type="match status" value="1"/>
</dbReference>
<organism evidence="10 11">
    <name type="scientific">Brenneria alni</name>
    <dbReference type="NCBI Taxonomy" id="71656"/>
    <lineage>
        <taxon>Bacteria</taxon>
        <taxon>Pseudomonadati</taxon>
        <taxon>Pseudomonadota</taxon>
        <taxon>Gammaproteobacteria</taxon>
        <taxon>Enterobacterales</taxon>
        <taxon>Pectobacteriaceae</taxon>
        <taxon>Brenneria</taxon>
    </lineage>
</organism>
<dbReference type="Gene3D" id="3.50.50.60">
    <property type="entry name" value="FAD/NAD(P)-binding domain"/>
    <property type="match status" value="2"/>
</dbReference>
<name>A0A421DP64_9GAMM</name>
<dbReference type="UniPathway" id="UPA00232"/>
<keyword evidence="4" id="KW-0285">Flavoprotein</keyword>
<keyword evidence="11" id="KW-1185">Reference proteome</keyword>
<dbReference type="PROSITE" id="PS01304">
    <property type="entry name" value="UBIH"/>
    <property type="match status" value="1"/>
</dbReference>
<dbReference type="FunFam" id="3.50.50.60:FF:000123">
    <property type="entry name" value="2-octaprenyl-6-methoxyphenyl hydroxylase"/>
    <property type="match status" value="1"/>
</dbReference>
<dbReference type="FunFam" id="3.50.50.60:FF:000021">
    <property type="entry name" value="Ubiquinone biosynthesis monooxygenase COQ6"/>
    <property type="match status" value="1"/>
</dbReference>
<keyword evidence="5" id="KW-0274">FAD</keyword>
<dbReference type="InterPro" id="IPR018168">
    <property type="entry name" value="Ubi_Hdrlase_CS"/>
</dbReference>
<dbReference type="InterPro" id="IPR002938">
    <property type="entry name" value="FAD-bd"/>
</dbReference>
<dbReference type="GO" id="GO:0006744">
    <property type="term" value="P:ubiquinone biosynthetic process"/>
    <property type="evidence" value="ECO:0007669"/>
    <property type="project" value="UniProtKB-UniPathway"/>
</dbReference>
<comment type="similarity">
    <text evidence="3">Belongs to the UbiH/COQ6 family.</text>
</comment>
<evidence type="ECO:0000256" key="8">
    <source>
        <dbReference type="ARBA" id="ARBA00065734"/>
    </source>
</evidence>
<dbReference type="NCBIfam" id="TIGR01984">
    <property type="entry name" value="UbiH"/>
    <property type="match status" value="1"/>
</dbReference>
<comment type="caution">
    <text evidence="10">The sequence shown here is derived from an EMBL/GenBank/DDBJ whole genome shotgun (WGS) entry which is preliminary data.</text>
</comment>
<dbReference type="PRINTS" id="PR00420">
    <property type="entry name" value="RNGMNOXGNASE"/>
</dbReference>
<evidence type="ECO:0000256" key="6">
    <source>
        <dbReference type="ARBA" id="ARBA00023002"/>
    </source>
</evidence>
<evidence type="ECO:0000256" key="5">
    <source>
        <dbReference type="ARBA" id="ARBA00022827"/>
    </source>
</evidence>